<sequence>MPVEIRELTIKVSVNQPRQTGGEGSSSQPADEGATNQPSSDKVVADAVEQVLEILKYKEER</sequence>
<keyword evidence="3" id="KW-1185">Reference proteome</keyword>
<evidence type="ECO:0000256" key="1">
    <source>
        <dbReference type="SAM" id="MobiDB-lite"/>
    </source>
</evidence>
<feature type="compositionally biased region" description="Polar residues" evidence="1">
    <location>
        <begin position="12"/>
        <end position="40"/>
    </location>
</feature>
<feature type="region of interest" description="Disordered" evidence="1">
    <location>
        <begin position="1"/>
        <end position="43"/>
    </location>
</feature>
<organism evidence="2 3">
    <name type="scientific">Nibrella saemangeumensis</name>
    <dbReference type="NCBI Taxonomy" id="1084526"/>
    <lineage>
        <taxon>Bacteria</taxon>
        <taxon>Pseudomonadati</taxon>
        <taxon>Bacteroidota</taxon>
        <taxon>Cytophagia</taxon>
        <taxon>Cytophagales</taxon>
        <taxon>Spirosomataceae</taxon>
        <taxon>Nibrella</taxon>
    </lineage>
</organism>
<gene>
    <name evidence="2" type="ORF">GCM10023189_35750</name>
</gene>
<dbReference type="Pfam" id="PF19265">
    <property type="entry name" value="DUF5908"/>
    <property type="match status" value="1"/>
</dbReference>
<accession>A0ABP8N385</accession>
<dbReference type="EMBL" id="BAABHD010000032">
    <property type="protein sequence ID" value="GAA4460517.1"/>
    <property type="molecule type" value="Genomic_DNA"/>
</dbReference>
<protein>
    <submittedName>
        <fullName evidence="2">Uncharacterized protein</fullName>
    </submittedName>
</protein>
<evidence type="ECO:0000313" key="3">
    <source>
        <dbReference type="Proteomes" id="UP001501175"/>
    </source>
</evidence>
<dbReference type="Proteomes" id="UP001501175">
    <property type="component" value="Unassembled WGS sequence"/>
</dbReference>
<name>A0ABP8N385_9BACT</name>
<proteinExistence type="predicted"/>
<evidence type="ECO:0000313" key="2">
    <source>
        <dbReference type="EMBL" id="GAA4460517.1"/>
    </source>
</evidence>
<reference evidence="3" key="1">
    <citation type="journal article" date="2019" name="Int. J. Syst. Evol. Microbiol.">
        <title>The Global Catalogue of Microorganisms (GCM) 10K type strain sequencing project: providing services to taxonomists for standard genome sequencing and annotation.</title>
        <authorList>
            <consortium name="The Broad Institute Genomics Platform"/>
            <consortium name="The Broad Institute Genome Sequencing Center for Infectious Disease"/>
            <person name="Wu L."/>
            <person name="Ma J."/>
        </authorList>
    </citation>
    <scope>NUCLEOTIDE SEQUENCE [LARGE SCALE GENOMIC DNA]</scope>
    <source>
        <strain evidence="3">JCM 17927</strain>
    </source>
</reference>
<dbReference type="InterPro" id="IPR045459">
    <property type="entry name" value="DUF5908"/>
</dbReference>
<comment type="caution">
    <text evidence="2">The sequence shown here is derived from an EMBL/GenBank/DDBJ whole genome shotgun (WGS) entry which is preliminary data.</text>
</comment>
<dbReference type="RefSeq" id="WP_345245450.1">
    <property type="nucleotide sequence ID" value="NZ_BAABHD010000032.1"/>
</dbReference>